<evidence type="ECO:0000313" key="2">
    <source>
        <dbReference type="Proteomes" id="UP001366166"/>
    </source>
</evidence>
<reference evidence="2" key="1">
    <citation type="journal article" date="2023" name="Arch. Microbiol.">
        <title>Desulfoferula mesophilus gen. nov. sp. nov., a mesophilic sulfate-reducing bacterium isolated from a brackish lake sediment.</title>
        <authorList>
            <person name="Watanabe T."/>
            <person name="Yabe T."/>
            <person name="Tsuji J.M."/>
            <person name="Fukui M."/>
        </authorList>
    </citation>
    <scope>NUCLEOTIDE SEQUENCE [LARGE SCALE GENOMIC DNA]</scope>
    <source>
        <strain evidence="2">12FAK</strain>
    </source>
</reference>
<sequence length="110" mass="11734">MDVAVAWENLVQAIAAIEGGEGDWEILAATCMAAMEILLEYPPEEVLEVIEASDMPTRATVSWLAWEGSKLGGPNAERSRGLAACWQQANPGRELIAAPAGASQQPMILQ</sequence>
<evidence type="ECO:0008006" key="3">
    <source>
        <dbReference type="Google" id="ProtNLM"/>
    </source>
</evidence>
<evidence type="ECO:0000313" key="1">
    <source>
        <dbReference type="EMBL" id="BEQ17076.1"/>
    </source>
</evidence>
<dbReference type="RefSeq" id="WP_338603814.1">
    <property type="nucleotide sequence ID" value="NZ_AP028679.1"/>
</dbReference>
<dbReference type="KEGG" id="dmp:FAK_41420"/>
<accession>A0AAU9F1J1</accession>
<dbReference type="EMBL" id="AP028679">
    <property type="protein sequence ID" value="BEQ17076.1"/>
    <property type="molecule type" value="Genomic_DNA"/>
</dbReference>
<protein>
    <recommendedName>
        <fullName evidence="3">DUF4259 domain-containing protein</fullName>
    </recommendedName>
</protein>
<organism evidence="1 2">
    <name type="scientific">Desulfoferula mesophila</name>
    <dbReference type="NCBI Taxonomy" id="3058419"/>
    <lineage>
        <taxon>Bacteria</taxon>
        <taxon>Pseudomonadati</taxon>
        <taxon>Thermodesulfobacteriota</taxon>
        <taxon>Desulfarculia</taxon>
        <taxon>Desulfarculales</taxon>
        <taxon>Desulfarculaceae</taxon>
        <taxon>Desulfoferula</taxon>
    </lineage>
</organism>
<dbReference type="Proteomes" id="UP001366166">
    <property type="component" value="Chromosome"/>
</dbReference>
<keyword evidence="2" id="KW-1185">Reference proteome</keyword>
<dbReference type="AlphaFoldDB" id="A0AAU9F1J1"/>
<gene>
    <name evidence="1" type="ORF">FAK_41420</name>
</gene>
<name>A0AAU9F1J1_9BACT</name>
<proteinExistence type="predicted"/>